<organism evidence="8 9">
    <name type="scientific">Pseudonocardia eucalypti</name>
    <dbReference type="NCBI Taxonomy" id="648755"/>
    <lineage>
        <taxon>Bacteria</taxon>
        <taxon>Bacillati</taxon>
        <taxon>Actinomycetota</taxon>
        <taxon>Actinomycetes</taxon>
        <taxon>Pseudonocardiales</taxon>
        <taxon>Pseudonocardiaceae</taxon>
        <taxon>Pseudonocardia</taxon>
    </lineage>
</organism>
<comment type="caution">
    <text evidence="8">The sequence shown here is derived from an EMBL/GenBank/DDBJ whole genome shotgun (WGS) entry which is preliminary data.</text>
</comment>
<evidence type="ECO:0000259" key="7">
    <source>
        <dbReference type="Pfam" id="PF13480"/>
    </source>
</evidence>
<evidence type="ECO:0000256" key="5">
    <source>
        <dbReference type="ARBA" id="ARBA00023315"/>
    </source>
</evidence>
<comment type="similarity">
    <text evidence="1">Belongs to the FemABX family.</text>
</comment>
<dbReference type="EMBL" id="BAABJP010000001">
    <property type="protein sequence ID" value="GAA5146431.1"/>
    <property type="molecule type" value="Genomic_DNA"/>
</dbReference>
<gene>
    <name evidence="8" type="ORF">GCM10023321_05880</name>
</gene>
<keyword evidence="5" id="KW-0012">Acyltransferase</keyword>
<evidence type="ECO:0000256" key="6">
    <source>
        <dbReference type="ARBA" id="ARBA00023316"/>
    </source>
</evidence>
<keyword evidence="2" id="KW-0808">Transferase</keyword>
<keyword evidence="4" id="KW-0573">Peptidoglycan synthesis</keyword>
<dbReference type="InterPro" id="IPR038740">
    <property type="entry name" value="BioF2-like_GNAT_dom"/>
</dbReference>
<dbReference type="InterPro" id="IPR050644">
    <property type="entry name" value="PG_Glycine_Bridge_Synth"/>
</dbReference>
<feature type="domain" description="BioF2-like acetyltransferase" evidence="7">
    <location>
        <begin position="180"/>
        <end position="306"/>
    </location>
</feature>
<dbReference type="PANTHER" id="PTHR36174:SF1">
    <property type="entry name" value="LIPID II:GLYCINE GLYCYLTRANSFERASE"/>
    <property type="match status" value="1"/>
</dbReference>
<evidence type="ECO:0000256" key="1">
    <source>
        <dbReference type="ARBA" id="ARBA00009943"/>
    </source>
</evidence>
<dbReference type="SUPFAM" id="SSF55729">
    <property type="entry name" value="Acyl-CoA N-acyltransferases (Nat)"/>
    <property type="match status" value="2"/>
</dbReference>
<keyword evidence="6" id="KW-0961">Cell wall biogenesis/degradation</keyword>
<evidence type="ECO:0000256" key="4">
    <source>
        <dbReference type="ARBA" id="ARBA00022984"/>
    </source>
</evidence>
<name>A0ABP9PH09_9PSEU</name>
<reference evidence="9" key="1">
    <citation type="journal article" date="2019" name="Int. J. Syst. Evol. Microbiol.">
        <title>The Global Catalogue of Microorganisms (GCM) 10K type strain sequencing project: providing services to taxonomists for standard genome sequencing and annotation.</title>
        <authorList>
            <consortium name="The Broad Institute Genomics Platform"/>
            <consortium name="The Broad Institute Genome Sequencing Center for Infectious Disease"/>
            <person name="Wu L."/>
            <person name="Ma J."/>
        </authorList>
    </citation>
    <scope>NUCLEOTIDE SEQUENCE [LARGE SCALE GENOMIC DNA]</scope>
    <source>
        <strain evidence="9">JCM 18303</strain>
    </source>
</reference>
<dbReference type="PROSITE" id="PS51191">
    <property type="entry name" value="FEMABX"/>
    <property type="match status" value="1"/>
</dbReference>
<dbReference type="InterPro" id="IPR003447">
    <property type="entry name" value="FEMABX"/>
</dbReference>
<evidence type="ECO:0000313" key="8">
    <source>
        <dbReference type="EMBL" id="GAA5146431.1"/>
    </source>
</evidence>
<dbReference type="InterPro" id="IPR016181">
    <property type="entry name" value="Acyl_CoA_acyltransferase"/>
</dbReference>
<evidence type="ECO:0000256" key="2">
    <source>
        <dbReference type="ARBA" id="ARBA00022679"/>
    </source>
</evidence>
<accession>A0ABP9PH09</accession>
<dbReference type="Gene3D" id="3.40.630.30">
    <property type="match status" value="2"/>
</dbReference>
<evidence type="ECO:0000313" key="9">
    <source>
        <dbReference type="Proteomes" id="UP001428817"/>
    </source>
</evidence>
<dbReference type="RefSeq" id="WP_185058825.1">
    <property type="nucleotide sequence ID" value="NZ_BAABJP010000001.1"/>
</dbReference>
<dbReference type="Proteomes" id="UP001428817">
    <property type="component" value="Unassembled WGS sequence"/>
</dbReference>
<keyword evidence="3" id="KW-0133">Cell shape</keyword>
<keyword evidence="9" id="KW-1185">Reference proteome</keyword>
<evidence type="ECO:0000256" key="3">
    <source>
        <dbReference type="ARBA" id="ARBA00022960"/>
    </source>
</evidence>
<protein>
    <submittedName>
        <fullName evidence="8">Peptidoglycan bridge formation glycyltransferase FemA/FemB family protein</fullName>
    </submittedName>
</protein>
<dbReference type="PANTHER" id="PTHR36174">
    <property type="entry name" value="LIPID II:GLYCINE GLYCYLTRANSFERASE"/>
    <property type="match status" value="1"/>
</dbReference>
<dbReference type="Pfam" id="PF13480">
    <property type="entry name" value="Acetyltransf_6"/>
    <property type="match status" value="1"/>
</dbReference>
<sequence length="379" mass="41458">MPDKAVREQLTITLEDRPDDECLASWDRLVASAGDSDVTQLSAWARVRRLAGFESLYLHVWRGAELAGGALVLRKKVGPLGRVGYLPYGPVLVDEPGEPGEPGRDRRSVCERLAAGLAAIGRRDVALFVQPPGGGEDMALELLRRGFRFSRDGGARVAPAETIRVDLRVPEDQLRSRLSRRLRTWANQWPRKGVTVRTGDERDLPRLTLLAEATAKFQGFPPFAESYLRALYTNLNGHAVLLIGEVEGRPVAAELFTGCGGVLKSRIRGLDRADPRAESLNVGSAMTWEAMRWAKANGYHAYDFGGIRPESLAALRAPGPTDRAALAGPDQFKVKFGGDLLSYPPPVEMIGSRALRGGYDLLQRGDLLTTVRESLRGGR</sequence>
<proteinExistence type="inferred from homology"/>